<feature type="compositionally biased region" description="Basic and acidic residues" evidence="1">
    <location>
        <begin position="191"/>
        <end position="200"/>
    </location>
</feature>
<dbReference type="EMBL" id="JAAIUW010000001">
    <property type="protein sequence ID" value="KAF7844161.1"/>
    <property type="molecule type" value="Genomic_DNA"/>
</dbReference>
<dbReference type="Proteomes" id="UP000634136">
    <property type="component" value="Unassembled WGS sequence"/>
</dbReference>
<feature type="compositionally biased region" description="Polar residues" evidence="1">
    <location>
        <begin position="181"/>
        <end position="190"/>
    </location>
</feature>
<reference evidence="2" key="1">
    <citation type="submission" date="2020-09" db="EMBL/GenBank/DDBJ databases">
        <title>Genome-Enabled Discovery of Anthraquinone Biosynthesis in Senna tora.</title>
        <authorList>
            <person name="Kang S.-H."/>
            <person name="Pandey R.P."/>
            <person name="Lee C.-M."/>
            <person name="Sim J.-S."/>
            <person name="Jeong J.-T."/>
            <person name="Choi B.-S."/>
            <person name="Jung M."/>
            <person name="Ginzburg D."/>
            <person name="Zhao K."/>
            <person name="Won S.Y."/>
            <person name="Oh T.-J."/>
            <person name="Yu Y."/>
            <person name="Kim N.-H."/>
            <person name="Lee O.R."/>
            <person name="Lee T.-H."/>
            <person name="Bashyal P."/>
            <person name="Kim T.-S."/>
            <person name="Lee W.-H."/>
            <person name="Kawkins C."/>
            <person name="Kim C.-K."/>
            <person name="Kim J.S."/>
            <person name="Ahn B.O."/>
            <person name="Rhee S.Y."/>
            <person name="Sohng J.K."/>
        </authorList>
    </citation>
    <scope>NUCLEOTIDE SEQUENCE</scope>
    <source>
        <tissue evidence="2">Leaf</tissue>
    </source>
</reference>
<dbReference type="AlphaFoldDB" id="A0A834XHT9"/>
<keyword evidence="3" id="KW-1185">Reference proteome</keyword>
<accession>A0A834XHT9</accession>
<organism evidence="2 3">
    <name type="scientific">Senna tora</name>
    <dbReference type="NCBI Taxonomy" id="362788"/>
    <lineage>
        <taxon>Eukaryota</taxon>
        <taxon>Viridiplantae</taxon>
        <taxon>Streptophyta</taxon>
        <taxon>Embryophyta</taxon>
        <taxon>Tracheophyta</taxon>
        <taxon>Spermatophyta</taxon>
        <taxon>Magnoliopsida</taxon>
        <taxon>eudicotyledons</taxon>
        <taxon>Gunneridae</taxon>
        <taxon>Pentapetalae</taxon>
        <taxon>rosids</taxon>
        <taxon>fabids</taxon>
        <taxon>Fabales</taxon>
        <taxon>Fabaceae</taxon>
        <taxon>Caesalpinioideae</taxon>
        <taxon>Cassia clade</taxon>
        <taxon>Senna</taxon>
    </lineage>
</organism>
<feature type="region of interest" description="Disordered" evidence="1">
    <location>
        <begin position="175"/>
        <end position="200"/>
    </location>
</feature>
<comment type="caution">
    <text evidence="2">The sequence shown here is derived from an EMBL/GenBank/DDBJ whole genome shotgun (WGS) entry which is preliminary data.</text>
</comment>
<protein>
    <submittedName>
        <fullName evidence="2">Uncharacterized protein</fullName>
    </submittedName>
</protein>
<evidence type="ECO:0000313" key="2">
    <source>
        <dbReference type="EMBL" id="KAF7844161.1"/>
    </source>
</evidence>
<evidence type="ECO:0000313" key="3">
    <source>
        <dbReference type="Proteomes" id="UP000634136"/>
    </source>
</evidence>
<gene>
    <name evidence="2" type="ORF">G2W53_001066</name>
</gene>
<sequence length="200" mass="22732">MDQLAFFSLSSYVHTTRMFRVEVKPNSVEELIKMINYLLAEQDRYFRARYGEIFSSRIVRDGIVQSVSITSVSNEVIMRNSERPKLYGVVALKLIVFNNRNPLVRNIIRKEWVIIFIGAITELEDDEGGGEAAAIESDSFGRWEKTASAGLSAGQLRSMLIFNYPITTSRSLVEHRANQPYARSNSSKTSENLDNRKLEG</sequence>
<evidence type="ECO:0000256" key="1">
    <source>
        <dbReference type="SAM" id="MobiDB-lite"/>
    </source>
</evidence>
<proteinExistence type="predicted"/>
<name>A0A834XHT9_9FABA</name>